<keyword evidence="9" id="KW-1185">Reference proteome</keyword>
<feature type="domain" description="ABC-type glycine betaine transport system substrate-binding" evidence="7">
    <location>
        <begin position="49"/>
        <end position="293"/>
    </location>
</feature>
<dbReference type="CDD" id="cd13639">
    <property type="entry name" value="PBP2_OpuAC_like"/>
    <property type="match status" value="1"/>
</dbReference>
<feature type="chain" id="PRO_5046425218" evidence="6">
    <location>
        <begin position="26"/>
        <end position="304"/>
    </location>
</feature>
<keyword evidence="6" id="KW-0732">Signal</keyword>
<dbReference type="SUPFAM" id="SSF53850">
    <property type="entry name" value="Periplasmic binding protein-like II"/>
    <property type="match status" value="1"/>
</dbReference>
<keyword evidence="3" id="KW-1003">Cell membrane</keyword>
<dbReference type="RefSeq" id="WP_245203850.1">
    <property type="nucleotide sequence ID" value="NZ_JAGGKT010000010.1"/>
</dbReference>
<dbReference type="Gene3D" id="3.40.190.10">
    <property type="entry name" value="Periplasmic binding protein-like II"/>
    <property type="match status" value="1"/>
</dbReference>
<organism evidence="8 9">
    <name type="scientific">Ammoniphilus resinae</name>
    <dbReference type="NCBI Taxonomy" id="861532"/>
    <lineage>
        <taxon>Bacteria</taxon>
        <taxon>Bacillati</taxon>
        <taxon>Bacillota</taxon>
        <taxon>Bacilli</taxon>
        <taxon>Bacillales</taxon>
        <taxon>Paenibacillaceae</taxon>
        <taxon>Aneurinibacillus group</taxon>
        <taxon>Ammoniphilus</taxon>
    </lineage>
</organism>
<comment type="subcellular location">
    <subcellularLocation>
        <location evidence="1">Cell membrane</location>
    </subcellularLocation>
</comment>
<feature type="region of interest" description="Disordered" evidence="5">
    <location>
        <begin position="25"/>
        <end position="46"/>
    </location>
</feature>
<gene>
    <name evidence="8" type="ORF">J2Z37_003191</name>
</gene>
<keyword evidence="4" id="KW-0472">Membrane</keyword>
<proteinExistence type="predicted"/>
<reference evidence="8 9" key="1">
    <citation type="submission" date="2021-03" db="EMBL/GenBank/DDBJ databases">
        <title>Genomic Encyclopedia of Type Strains, Phase IV (KMG-IV): sequencing the most valuable type-strain genomes for metagenomic binning, comparative biology and taxonomic classification.</title>
        <authorList>
            <person name="Goeker M."/>
        </authorList>
    </citation>
    <scope>NUCLEOTIDE SEQUENCE [LARGE SCALE GENOMIC DNA]</scope>
    <source>
        <strain evidence="8 9">DSM 24738</strain>
    </source>
</reference>
<evidence type="ECO:0000313" key="9">
    <source>
        <dbReference type="Proteomes" id="UP001519343"/>
    </source>
</evidence>
<comment type="caution">
    <text evidence="8">The sequence shown here is derived from an EMBL/GenBank/DDBJ whole genome shotgun (WGS) entry which is preliminary data.</text>
</comment>
<evidence type="ECO:0000256" key="3">
    <source>
        <dbReference type="ARBA" id="ARBA00022475"/>
    </source>
</evidence>
<evidence type="ECO:0000256" key="5">
    <source>
        <dbReference type="SAM" id="MobiDB-lite"/>
    </source>
</evidence>
<protein>
    <submittedName>
        <fullName evidence="8">Glycine betaine/proline transport system substrate-binding protein</fullName>
    </submittedName>
</protein>
<evidence type="ECO:0000256" key="6">
    <source>
        <dbReference type="SAM" id="SignalP"/>
    </source>
</evidence>
<dbReference type="Gene3D" id="3.40.190.100">
    <property type="entry name" value="Glycine betaine-binding periplasmic protein, domain 2"/>
    <property type="match status" value="1"/>
</dbReference>
<dbReference type="PANTHER" id="PTHR47737:SF1">
    <property type="entry name" value="GLYCINE BETAINE_PROLINE BETAINE TRANSPORT SYSTEM PERMEASE PROTEIN PROW"/>
    <property type="match status" value="1"/>
</dbReference>
<dbReference type="Proteomes" id="UP001519343">
    <property type="component" value="Unassembled WGS sequence"/>
</dbReference>
<dbReference type="PROSITE" id="PS51257">
    <property type="entry name" value="PROKAR_LIPOPROTEIN"/>
    <property type="match status" value="1"/>
</dbReference>
<dbReference type="PANTHER" id="PTHR47737">
    <property type="entry name" value="GLYCINE BETAINE/PROLINE BETAINE TRANSPORT SYSTEM PERMEASE PROTEIN PROW"/>
    <property type="match status" value="1"/>
</dbReference>
<name>A0ABS4GSC1_9BACL</name>
<dbReference type="Pfam" id="PF04069">
    <property type="entry name" value="OpuAC"/>
    <property type="match status" value="1"/>
</dbReference>
<evidence type="ECO:0000259" key="7">
    <source>
        <dbReference type="Pfam" id="PF04069"/>
    </source>
</evidence>
<evidence type="ECO:0000313" key="8">
    <source>
        <dbReference type="EMBL" id="MBP1933178.1"/>
    </source>
</evidence>
<evidence type="ECO:0000256" key="4">
    <source>
        <dbReference type="ARBA" id="ARBA00023136"/>
    </source>
</evidence>
<evidence type="ECO:0000256" key="2">
    <source>
        <dbReference type="ARBA" id="ARBA00022448"/>
    </source>
</evidence>
<keyword evidence="2" id="KW-0813">Transport</keyword>
<evidence type="ECO:0000256" key="1">
    <source>
        <dbReference type="ARBA" id="ARBA00004236"/>
    </source>
</evidence>
<accession>A0ABS4GSC1</accession>
<dbReference type="EMBL" id="JAGGKT010000010">
    <property type="protein sequence ID" value="MBP1933178.1"/>
    <property type="molecule type" value="Genomic_DNA"/>
</dbReference>
<sequence>MKDFMRNSILLLLSAVLILSGCSNSTESNQKESASENTKSAEASNDENKEVVFGMAAWTSTEAPTNIAKLILEEAGYKVEFKRVEQPLIFSGLKNQDIDFFMDAWLPYTEAELWGKYKDDLVKVATSYEEAPLGWVVPTYVEENSIEELRGKAEKFDGKIVGLGEGSGMTPTSKQMIKDYHLTGFEYISSSEVAMLTEAKRKMEKEEPVIFLAWRPHSIFAQHNLKFLEDPKGNFKADNVYVISYKGIEKKHPEAYNILSKWSIDIADLEEMMLKFENDGTSFEDLAKEWIEEHREQVNQMLGK</sequence>
<feature type="signal peptide" evidence="6">
    <location>
        <begin position="1"/>
        <end position="25"/>
    </location>
</feature>
<dbReference type="InterPro" id="IPR007210">
    <property type="entry name" value="ABC_Gly_betaine_transp_sub-bd"/>
</dbReference>